<gene>
    <name evidence="2" type="ORF">LGH70_11000</name>
</gene>
<dbReference type="CDD" id="cd07263">
    <property type="entry name" value="VOC_like"/>
    <property type="match status" value="1"/>
</dbReference>
<dbReference type="PROSITE" id="PS51819">
    <property type="entry name" value="VOC"/>
    <property type="match status" value="1"/>
</dbReference>
<dbReference type="PANTHER" id="PTHR36437">
    <property type="entry name" value="GLYOXALASE/BLEOMYCIN RESISTANCE PROTEIN/DIOXYGENASE"/>
    <property type="match status" value="1"/>
</dbReference>
<evidence type="ECO:0000259" key="1">
    <source>
        <dbReference type="PROSITE" id="PS51819"/>
    </source>
</evidence>
<dbReference type="PANTHER" id="PTHR36437:SF2">
    <property type="entry name" value="GLYOXALASE_BLEOMYCIN RESISTANCE PROTEIN_DIOXYGENASE"/>
    <property type="match status" value="1"/>
</dbReference>
<evidence type="ECO:0000313" key="3">
    <source>
        <dbReference type="Proteomes" id="UP001165297"/>
    </source>
</evidence>
<dbReference type="Pfam" id="PF00903">
    <property type="entry name" value="Glyoxalase"/>
    <property type="match status" value="1"/>
</dbReference>
<dbReference type="EMBL" id="JAJADQ010000005">
    <property type="protein sequence ID" value="MCB2378113.1"/>
    <property type="molecule type" value="Genomic_DNA"/>
</dbReference>
<organism evidence="2 3">
    <name type="scientific">Hymenobacter nitidus</name>
    <dbReference type="NCBI Taxonomy" id="2880929"/>
    <lineage>
        <taxon>Bacteria</taxon>
        <taxon>Pseudomonadati</taxon>
        <taxon>Bacteroidota</taxon>
        <taxon>Cytophagia</taxon>
        <taxon>Cytophagales</taxon>
        <taxon>Hymenobacteraceae</taxon>
        <taxon>Hymenobacter</taxon>
    </lineage>
</organism>
<sequence>MALHLGSVALLVRDYDEALAYYVGVLGFRLLEDTDLGQGKRWVRIAPPGAETGLLLAQAKGDVQEKAIGNQSGGRVFLFLHTPDFWADYARLKARGVQFLEEPRLESYGHVAVFADLYGNRWDLLESSAAL</sequence>
<dbReference type="InterPro" id="IPR037523">
    <property type="entry name" value="VOC_core"/>
</dbReference>
<proteinExistence type="predicted"/>
<feature type="domain" description="VOC" evidence="1">
    <location>
        <begin position="4"/>
        <end position="127"/>
    </location>
</feature>
<dbReference type="SUPFAM" id="SSF54593">
    <property type="entry name" value="Glyoxalase/Bleomycin resistance protein/Dihydroxybiphenyl dioxygenase"/>
    <property type="match status" value="1"/>
</dbReference>
<evidence type="ECO:0000313" key="2">
    <source>
        <dbReference type="EMBL" id="MCB2378113.1"/>
    </source>
</evidence>
<keyword evidence="3" id="KW-1185">Reference proteome</keyword>
<accession>A0ABS8ACI3</accession>
<reference evidence="2" key="1">
    <citation type="submission" date="2021-10" db="EMBL/GenBank/DDBJ databases">
        <authorList>
            <person name="Dean J.D."/>
            <person name="Kim M.K."/>
            <person name="Newey C.N."/>
            <person name="Stoker T.S."/>
            <person name="Thompson D.W."/>
            <person name="Grose J.H."/>
        </authorList>
    </citation>
    <scope>NUCLEOTIDE SEQUENCE</scope>
    <source>
        <strain evidence="2">BT635</strain>
    </source>
</reference>
<protein>
    <submittedName>
        <fullName evidence="2">VOC family protein</fullName>
    </submittedName>
</protein>
<comment type="caution">
    <text evidence="2">The sequence shown here is derived from an EMBL/GenBank/DDBJ whole genome shotgun (WGS) entry which is preliminary data.</text>
</comment>
<dbReference type="Gene3D" id="3.10.180.10">
    <property type="entry name" value="2,3-Dihydroxybiphenyl 1,2-Dioxygenase, domain 1"/>
    <property type="match status" value="1"/>
</dbReference>
<dbReference type="RefSeq" id="WP_226185495.1">
    <property type="nucleotide sequence ID" value="NZ_JAJADQ010000005.1"/>
</dbReference>
<name>A0ABS8ACI3_9BACT</name>
<dbReference type="InterPro" id="IPR029068">
    <property type="entry name" value="Glyas_Bleomycin-R_OHBP_Dase"/>
</dbReference>
<dbReference type="InterPro" id="IPR004360">
    <property type="entry name" value="Glyas_Fos-R_dOase_dom"/>
</dbReference>
<dbReference type="Proteomes" id="UP001165297">
    <property type="component" value="Unassembled WGS sequence"/>
</dbReference>